<reference evidence="8 9" key="1">
    <citation type="submission" date="2024-02" db="EMBL/GenBank/DDBJ databases">
        <authorList>
            <person name="Saticioglu I.B."/>
        </authorList>
    </citation>
    <scope>NUCLEOTIDE SEQUENCE [LARGE SCALE GENOMIC DNA]</scope>
    <source>
        <strain evidence="8 9">Mu-43</strain>
    </source>
</reference>
<organism evidence="8 9">
    <name type="scientific">Microbacterium istanbulense</name>
    <dbReference type="NCBI Taxonomy" id="3122049"/>
    <lineage>
        <taxon>Bacteria</taxon>
        <taxon>Bacillati</taxon>
        <taxon>Actinomycetota</taxon>
        <taxon>Actinomycetes</taxon>
        <taxon>Micrococcales</taxon>
        <taxon>Microbacteriaceae</taxon>
        <taxon>Microbacterium</taxon>
    </lineage>
</organism>
<dbReference type="InterPro" id="IPR002104">
    <property type="entry name" value="Integrase_catalytic"/>
</dbReference>
<keyword evidence="9" id="KW-1185">Reference proteome</keyword>
<dbReference type="Proteomes" id="UP001366085">
    <property type="component" value="Unassembled WGS sequence"/>
</dbReference>
<feature type="domain" description="Tyr recombinase" evidence="6">
    <location>
        <begin position="100"/>
        <end position="305"/>
    </location>
</feature>
<sequence length="359" mass="40026">MIAASAHLKQKTLNGYEIALRVHAYPAFGNRRISTLKAADIDARLATLRAKPKADGKQRTETSVLGTYKVVRKVFSCAYAHRLIPFNPCIAVTKPQTDTAEARFLTVEEVNRLSAELSVQPPYDLLVRFGALTGLRIGEVAALRVRDIDLRRGEVQVRRNMTHTSKGYMVGTPKTARAVRDVPILDETLFRDLGAYLRDHPHRDNLEAGLWPGKVPGHNKLSYERDFDPKGFYRYTFKPAATRAGLDGLHFHELRHTFATLALESRALDMHELSRAMGHASYASPTRSMRTSGHATSAPTARRSRLTSRLPALRSLRCVRSAVSASDSPSSILRSQQSSRATTPRALLQDRQNTRRSSC</sequence>
<dbReference type="Pfam" id="PF00589">
    <property type="entry name" value="Phage_integrase"/>
    <property type="match status" value="1"/>
</dbReference>
<dbReference type="InterPro" id="IPR011010">
    <property type="entry name" value="DNA_brk_join_enz"/>
</dbReference>
<dbReference type="PANTHER" id="PTHR30349">
    <property type="entry name" value="PHAGE INTEGRASE-RELATED"/>
    <property type="match status" value="1"/>
</dbReference>
<evidence type="ECO:0000256" key="4">
    <source>
        <dbReference type="PROSITE-ProRule" id="PRU01248"/>
    </source>
</evidence>
<keyword evidence="3" id="KW-0233">DNA recombination</keyword>
<evidence type="ECO:0000256" key="5">
    <source>
        <dbReference type="SAM" id="MobiDB-lite"/>
    </source>
</evidence>
<feature type="region of interest" description="Disordered" evidence="5">
    <location>
        <begin position="327"/>
        <end position="359"/>
    </location>
</feature>
<evidence type="ECO:0000256" key="1">
    <source>
        <dbReference type="ARBA" id="ARBA00008857"/>
    </source>
</evidence>
<evidence type="ECO:0000259" key="6">
    <source>
        <dbReference type="PROSITE" id="PS51898"/>
    </source>
</evidence>
<feature type="domain" description="Core-binding (CB)" evidence="7">
    <location>
        <begin position="1"/>
        <end position="79"/>
    </location>
</feature>
<evidence type="ECO:0000313" key="8">
    <source>
        <dbReference type="EMBL" id="MEJ1091533.1"/>
    </source>
</evidence>
<dbReference type="InterPro" id="IPR050090">
    <property type="entry name" value="Tyrosine_recombinase_XerCD"/>
</dbReference>
<feature type="region of interest" description="Disordered" evidence="5">
    <location>
        <begin position="279"/>
        <end position="307"/>
    </location>
</feature>
<name>A0ABU8LLG0_9MICO</name>
<proteinExistence type="inferred from homology"/>
<dbReference type="InterPro" id="IPR013762">
    <property type="entry name" value="Integrase-like_cat_sf"/>
</dbReference>
<dbReference type="CDD" id="cd01189">
    <property type="entry name" value="INT_ICEBs1_C_like"/>
    <property type="match status" value="1"/>
</dbReference>
<dbReference type="SUPFAM" id="SSF56349">
    <property type="entry name" value="DNA breaking-rejoining enzymes"/>
    <property type="match status" value="1"/>
</dbReference>
<dbReference type="InterPro" id="IPR010998">
    <property type="entry name" value="Integrase_recombinase_N"/>
</dbReference>
<keyword evidence="2 4" id="KW-0238">DNA-binding</keyword>
<comment type="caution">
    <text evidence="8">The sequence shown here is derived from an EMBL/GenBank/DDBJ whole genome shotgun (WGS) entry which is preliminary data.</text>
</comment>
<evidence type="ECO:0000259" key="7">
    <source>
        <dbReference type="PROSITE" id="PS51900"/>
    </source>
</evidence>
<protein>
    <submittedName>
        <fullName evidence="8">Tyrosine-type recombinase/integrase</fullName>
    </submittedName>
</protein>
<comment type="similarity">
    <text evidence="1">Belongs to the 'phage' integrase family.</text>
</comment>
<feature type="compositionally biased region" description="Low complexity" evidence="5">
    <location>
        <begin position="327"/>
        <end position="340"/>
    </location>
</feature>
<dbReference type="EMBL" id="JBBDGN010000006">
    <property type="protein sequence ID" value="MEJ1091533.1"/>
    <property type="molecule type" value="Genomic_DNA"/>
</dbReference>
<dbReference type="RefSeq" id="WP_337319150.1">
    <property type="nucleotide sequence ID" value="NZ_JBBDGN010000006.1"/>
</dbReference>
<evidence type="ECO:0000256" key="3">
    <source>
        <dbReference type="ARBA" id="ARBA00023172"/>
    </source>
</evidence>
<dbReference type="InterPro" id="IPR044068">
    <property type="entry name" value="CB"/>
</dbReference>
<dbReference type="PROSITE" id="PS51898">
    <property type="entry name" value="TYR_RECOMBINASE"/>
    <property type="match status" value="1"/>
</dbReference>
<dbReference type="PANTHER" id="PTHR30349:SF64">
    <property type="entry name" value="PROPHAGE INTEGRASE INTD-RELATED"/>
    <property type="match status" value="1"/>
</dbReference>
<dbReference type="Gene3D" id="1.10.443.10">
    <property type="entry name" value="Intergrase catalytic core"/>
    <property type="match status" value="1"/>
</dbReference>
<evidence type="ECO:0000313" key="9">
    <source>
        <dbReference type="Proteomes" id="UP001366085"/>
    </source>
</evidence>
<feature type="compositionally biased region" description="Polar residues" evidence="5">
    <location>
        <begin position="283"/>
        <end position="299"/>
    </location>
</feature>
<dbReference type="PROSITE" id="PS51900">
    <property type="entry name" value="CB"/>
    <property type="match status" value="1"/>
</dbReference>
<gene>
    <name evidence="8" type="ORF">WDU93_07465</name>
</gene>
<evidence type="ECO:0000256" key="2">
    <source>
        <dbReference type="ARBA" id="ARBA00023125"/>
    </source>
</evidence>
<dbReference type="Gene3D" id="1.10.150.130">
    <property type="match status" value="1"/>
</dbReference>
<accession>A0ABU8LLG0</accession>